<evidence type="ECO:0000256" key="2">
    <source>
        <dbReference type="ARBA" id="ARBA00008654"/>
    </source>
</evidence>
<evidence type="ECO:0000313" key="11">
    <source>
        <dbReference type="Proteomes" id="UP000191522"/>
    </source>
</evidence>
<dbReference type="Gene3D" id="3.60.130.10">
    <property type="entry name" value="Clavaminate synthase-like"/>
    <property type="match status" value="1"/>
</dbReference>
<evidence type="ECO:0000259" key="8">
    <source>
        <dbReference type="Pfam" id="PF02668"/>
    </source>
</evidence>
<feature type="domain" description="Gamma-butyrobetaine hydroxylase-like N-terminal" evidence="9">
    <location>
        <begin position="105"/>
        <end position="173"/>
    </location>
</feature>
<dbReference type="CDD" id="cd00250">
    <property type="entry name" value="CAS_like"/>
    <property type="match status" value="1"/>
</dbReference>
<keyword evidence="3" id="KW-0479">Metal-binding</keyword>
<dbReference type="GO" id="GO:0045329">
    <property type="term" value="P:carnitine biosynthetic process"/>
    <property type="evidence" value="ECO:0007669"/>
    <property type="project" value="TreeGrafter"/>
</dbReference>
<dbReference type="InterPro" id="IPR042098">
    <property type="entry name" value="TauD-like_sf"/>
</dbReference>
<comment type="cofactor">
    <cofactor evidence="1">
        <name>Fe(2+)</name>
        <dbReference type="ChEBI" id="CHEBI:29033"/>
    </cofactor>
</comment>
<accession>A0A1V6P028</accession>
<dbReference type="Pfam" id="PF06155">
    <property type="entry name" value="GBBH-like_N"/>
    <property type="match status" value="1"/>
</dbReference>
<keyword evidence="6" id="KW-0408">Iron</keyword>
<feature type="region of interest" description="Disordered" evidence="7">
    <location>
        <begin position="25"/>
        <end position="54"/>
    </location>
</feature>
<comment type="caution">
    <text evidence="10">The sequence shown here is derived from an EMBL/GenBank/DDBJ whole genome shotgun (WGS) entry which is preliminary data.</text>
</comment>
<evidence type="ECO:0000313" key="10">
    <source>
        <dbReference type="EMBL" id="OQD70321.1"/>
    </source>
</evidence>
<dbReference type="InterPro" id="IPR038492">
    <property type="entry name" value="GBBH-like_N_sf"/>
</dbReference>
<dbReference type="EMBL" id="MDYL01000024">
    <property type="protein sequence ID" value="OQD70321.1"/>
    <property type="molecule type" value="Genomic_DNA"/>
</dbReference>
<keyword evidence="11" id="KW-1185">Reference proteome</keyword>
<evidence type="ECO:0000256" key="4">
    <source>
        <dbReference type="ARBA" id="ARBA00022964"/>
    </source>
</evidence>
<evidence type="ECO:0008006" key="12">
    <source>
        <dbReference type="Google" id="ProtNLM"/>
    </source>
</evidence>
<evidence type="ECO:0000256" key="3">
    <source>
        <dbReference type="ARBA" id="ARBA00022723"/>
    </source>
</evidence>
<dbReference type="PANTHER" id="PTHR10696">
    <property type="entry name" value="GAMMA-BUTYROBETAINE HYDROXYLASE-RELATED"/>
    <property type="match status" value="1"/>
</dbReference>
<keyword evidence="5" id="KW-0560">Oxidoreductase</keyword>
<dbReference type="Gene3D" id="3.30.2020.30">
    <property type="match status" value="1"/>
</dbReference>
<evidence type="ECO:0000256" key="5">
    <source>
        <dbReference type="ARBA" id="ARBA00023002"/>
    </source>
</evidence>
<evidence type="ECO:0000259" key="9">
    <source>
        <dbReference type="Pfam" id="PF06155"/>
    </source>
</evidence>
<dbReference type="SUPFAM" id="SSF51197">
    <property type="entry name" value="Clavaminate synthase-like"/>
    <property type="match status" value="1"/>
</dbReference>
<dbReference type="InterPro" id="IPR050411">
    <property type="entry name" value="AlphaKG_dependent_hydroxylases"/>
</dbReference>
<dbReference type="PANTHER" id="PTHR10696:SF25">
    <property type="entry name" value="OXIDOREDUCTASE AIM17-RELATED"/>
    <property type="match status" value="1"/>
</dbReference>
<dbReference type="OrthoDB" id="406634at2759"/>
<dbReference type="STRING" id="69771.A0A1V6P028"/>
<protein>
    <recommendedName>
        <fullName evidence="12">TauD/TfdA-like domain-containing protein</fullName>
    </recommendedName>
</protein>
<dbReference type="GO" id="GO:0046872">
    <property type="term" value="F:metal ion binding"/>
    <property type="evidence" value="ECO:0007669"/>
    <property type="project" value="UniProtKB-KW"/>
</dbReference>
<dbReference type="GO" id="GO:0016706">
    <property type="term" value="F:2-oxoglutarate-dependent dioxygenase activity"/>
    <property type="evidence" value="ECO:0007669"/>
    <property type="project" value="UniProtKB-ARBA"/>
</dbReference>
<comment type="similarity">
    <text evidence="2">Belongs to the gamma-BBH/TMLD family.</text>
</comment>
<name>A0A1V6P028_PENDC</name>
<evidence type="ECO:0000256" key="6">
    <source>
        <dbReference type="ARBA" id="ARBA00023004"/>
    </source>
</evidence>
<organism evidence="10 11">
    <name type="scientific">Penicillium decumbens</name>
    <dbReference type="NCBI Taxonomy" id="69771"/>
    <lineage>
        <taxon>Eukaryota</taxon>
        <taxon>Fungi</taxon>
        <taxon>Dikarya</taxon>
        <taxon>Ascomycota</taxon>
        <taxon>Pezizomycotina</taxon>
        <taxon>Eurotiomycetes</taxon>
        <taxon>Eurotiomycetidae</taxon>
        <taxon>Eurotiales</taxon>
        <taxon>Aspergillaceae</taxon>
        <taxon>Penicillium</taxon>
    </lineage>
</organism>
<dbReference type="OMA" id="VHITWPN"/>
<sequence>MRRFPPIALRRLSRVLAGPAPRTFVTSSTRRNVPPSPKARLASETPTASGVPSQVPFLPQVGKEEVFDRDGEEVTVKTFQHPKARRDEEHLTKVKTISPARVYLDEYQLSLTKDRERVISLPYYYLRDLCKCPQCVDPHSKQRSFRTHDIKTHIHPRRVTWNGKFLEIQWNNDIEGYGPEHTSRWPYFYLRKPIINTHDTTHPYTKPFLWDAATMEKYQHWISYDDYMYGDKQFTRAMQNLARMGLIFIKDIPPSREMVEKIATRMGPLRNSFYGPTWDVRTVPQAKNVAYTNQHLGFHMDLLYMNEPPGYQLLHCLENSCEGGESLFSDAFNVAENMRRTNHAHYRFLTTRQLGYEYVHEDSIYHNTWPVFELDPKTKALLNVNYSPPFQSAIPTWETPDGKKQGLGQGLNLYKLFRRAMRNFTTQLESEDSVFQLKLNPGECVIFANRRVVHARNQFNTTNGSRWLAGAYVDQDALLSRFAVARKNDLPSWIESDPQVVHNIMPRMA</sequence>
<dbReference type="InterPro" id="IPR003819">
    <property type="entry name" value="TauD/TfdA-like"/>
</dbReference>
<feature type="domain" description="TauD/TfdA-like" evidence="8">
    <location>
        <begin position="229"/>
        <end position="472"/>
    </location>
</feature>
<keyword evidence="4" id="KW-0223">Dioxygenase</keyword>
<dbReference type="GO" id="GO:0005739">
    <property type="term" value="C:mitochondrion"/>
    <property type="evidence" value="ECO:0007669"/>
    <property type="project" value="TreeGrafter"/>
</dbReference>
<proteinExistence type="inferred from homology"/>
<dbReference type="InterPro" id="IPR010376">
    <property type="entry name" value="GBBH-like_N"/>
</dbReference>
<dbReference type="AlphaFoldDB" id="A0A1V6P028"/>
<evidence type="ECO:0000256" key="7">
    <source>
        <dbReference type="SAM" id="MobiDB-lite"/>
    </source>
</evidence>
<dbReference type="Proteomes" id="UP000191522">
    <property type="component" value="Unassembled WGS sequence"/>
</dbReference>
<evidence type="ECO:0000256" key="1">
    <source>
        <dbReference type="ARBA" id="ARBA00001954"/>
    </source>
</evidence>
<gene>
    <name evidence="10" type="ORF">PENDEC_c024G06089</name>
</gene>
<dbReference type="Pfam" id="PF02668">
    <property type="entry name" value="TauD"/>
    <property type="match status" value="1"/>
</dbReference>
<reference evidence="11" key="1">
    <citation type="journal article" date="2017" name="Nat. Microbiol.">
        <title>Global analysis of biosynthetic gene clusters reveals vast potential of secondary metabolite production in Penicillium species.</title>
        <authorList>
            <person name="Nielsen J.C."/>
            <person name="Grijseels S."/>
            <person name="Prigent S."/>
            <person name="Ji B."/>
            <person name="Dainat J."/>
            <person name="Nielsen K.F."/>
            <person name="Frisvad J.C."/>
            <person name="Workman M."/>
            <person name="Nielsen J."/>
        </authorList>
    </citation>
    <scope>NUCLEOTIDE SEQUENCE [LARGE SCALE GENOMIC DNA]</scope>
    <source>
        <strain evidence="11">IBT 11843</strain>
    </source>
</reference>